<dbReference type="EMBL" id="BSRA01000001">
    <property type="protein sequence ID" value="GLV12453.1"/>
    <property type="molecule type" value="Genomic_DNA"/>
</dbReference>
<organism evidence="3 4">
    <name type="scientific">Alicyclobacillus hesperidum</name>
    <dbReference type="NCBI Taxonomy" id="89784"/>
    <lineage>
        <taxon>Bacteria</taxon>
        <taxon>Bacillati</taxon>
        <taxon>Bacillota</taxon>
        <taxon>Bacilli</taxon>
        <taxon>Bacillales</taxon>
        <taxon>Alicyclobacillaceae</taxon>
        <taxon>Alicyclobacillus</taxon>
    </lineage>
</organism>
<evidence type="ECO:0000313" key="2">
    <source>
        <dbReference type="EMBL" id="GLV12453.1"/>
    </source>
</evidence>
<dbReference type="AlphaFoldDB" id="A0A1H2SPA4"/>
<dbReference type="EMBL" id="FNOJ01000004">
    <property type="protein sequence ID" value="SDW32879.1"/>
    <property type="molecule type" value="Genomic_DNA"/>
</dbReference>
<gene>
    <name evidence="2" type="ORF">Heshes_01370</name>
    <name evidence="3" type="ORF">SAMN04489725_104147</name>
</gene>
<feature type="transmembrane region" description="Helical" evidence="1">
    <location>
        <begin position="21"/>
        <end position="40"/>
    </location>
</feature>
<accession>A0A1H2SPA4</accession>
<dbReference type="Proteomes" id="UP000182589">
    <property type="component" value="Unassembled WGS sequence"/>
</dbReference>
<keyword evidence="1" id="KW-0472">Membrane</keyword>
<dbReference type="Proteomes" id="UP001157137">
    <property type="component" value="Unassembled WGS sequence"/>
</dbReference>
<sequence>MVQPMQSQESWRRAEESARHGLFVFLILLTLANLDIMARSTRREQENATKEWVAWGVVFVLLAFFIIVPEQEQIQARVAAAGR</sequence>
<evidence type="ECO:0000256" key="1">
    <source>
        <dbReference type="SAM" id="Phobius"/>
    </source>
</evidence>
<evidence type="ECO:0000313" key="4">
    <source>
        <dbReference type="Proteomes" id="UP000182589"/>
    </source>
</evidence>
<reference evidence="3" key="1">
    <citation type="submission" date="2016-10" db="EMBL/GenBank/DDBJ databases">
        <authorList>
            <person name="de Groot N.N."/>
        </authorList>
    </citation>
    <scope>NUCLEOTIDE SEQUENCE [LARGE SCALE GENOMIC DNA]</scope>
    <source>
        <strain evidence="3">DSM 12489</strain>
    </source>
</reference>
<dbReference type="STRING" id="89784.SAMN04489725_104147"/>
<name>A0A1H2SPA4_9BACL</name>
<reference evidence="2" key="3">
    <citation type="submission" date="2023-02" db="EMBL/GenBank/DDBJ databases">
        <title>Proposal of a novel subspecies: Alicyclobacillus hesperidum subspecies aegle.</title>
        <authorList>
            <person name="Goto K."/>
            <person name="Fujii T."/>
            <person name="Yasui K."/>
            <person name="Mochida K."/>
            <person name="Kato-Tanaka Y."/>
            <person name="Morohoshi S."/>
            <person name="An S.Y."/>
            <person name="Kasai H."/>
            <person name="Yokota A."/>
        </authorList>
    </citation>
    <scope>NUCLEOTIDE SEQUENCE</scope>
    <source>
        <strain evidence="2">DSM 12766</strain>
    </source>
</reference>
<keyword evidence="4" id="KW-1185">Reference proteome</keyword>
<reference evidence="4" key="2">
    <citation type="submission" date="2016-10" db="EMBL/GenBank/DDBJ databases">
        <authorList>
            <person name="Varghese N."/>
        </authorList>
    </citation>
    <scope>NUCLEOTIDE SEQUENCE [LARGE SCALE GENOMIC DNA]</scope>
    <source>
        <strain evidence="4">DSM 12489</strain>
    </source>
</reference>
<dbReference type="RefSeq" id="WP_040290183.1">
    <property type="nucleotide sequence ID" value="NZ_BSRA01000001.1"/>
</dbReference>
<proteinExistence type="predicted"/>
<evidence type="ECO:0000313" key="3">
    <source>
        <dbReference type="EMBL" id="SDW32879.1"/>
    </source>
</evidence>
<keyword evidence="1" id="KW-1133">Transmembrane helix</keyword>
<keyword evidence="1" id="KW-0812">Transmembrane</keyword>
<feature type="transmembrane region" description="Helical" evidence="1">
    <location>
        <begin position="52"/>
        <end position="68"/>
    </location>
</feature>
<protein>
    <submittedName>
        <fullName evidence="3">Uncharacterized protein</fullName>
    </submittedName>
</protein>